<gene>
    <name evidence="6" type="ORF">HMPREF3221_00737</name>
</gene>
<dbReference type="Pfam" id="PF02086">
    <property type="entry name" value="MethyltransfD12"/>
    <property type="match status" value="1"/>
</dbReference>
<dbReference type="InterPro" id="IPR029063">
    <property type="entry name" value="SAM-dependent_MTases_sf"/>
</dbReference>
<keyword evidence="2 6" id="KW-0489">Methyltransferase</keyword>
<dbReference type="Proteomes" id="UP000070401">
    <property type="component" value="Unassembled WGS sequence"/>
</dbReference>
<evidence type="ECO:0000256" key="2">
    <source>
        <dbReference type="ARBA" id="ARBA00022603"/>
    </source>
</evidence>
<dbReference type="AlphaFoldDB" id="A0A133P586"/>
<dbReference type="GO" id="GO:0003676">
    <property type="term" value="F:nucleic acid binding"/>
    <property type="evidence" value="ECO:0007669"/>
    <property type="project" value="InterPro"/>
</dbReference>
<dbReference type="GO" id="GO:0009307">
    <property type="term" value="P:DNA restriction-modification system"/>
    <property type="evidence" value="ECO:0007669"/>
    <property type="project" value="InterPro"/>
</dbReference>
<organism evidence="6 7">
    <name type="scientific">Fusobacterium nucleatum</name>
    <dbReference type="NCBI Taxonomy" id="851"/>
    <lineage>
        <taxon>Bacteria</taxon>
        <taxon>Fusobacteriati</taxon>
        <taxon>Fusobacteriota</taxon>
        <taxon>Fusobacteriia</taxon>
        <taxon>Fusobacteriales</taxon>
        <taxon>Fusobacteriaceae</taxon>
        <taxon>Fusobacterium</taxon>
    </lineage>
</organism>
<evidence type="ECO:0000256" key="3">
    <source>
        <dbReference type="ARBA" id="ARBA00022679"/>
    </source>
</evidence>
<dbReference type="EMBL" id="LRPY01000064">
    <property type="protein sequence ID" value="KXA23737.1"/>
    <property type="molecule type" value="Genomic_DNA"/>
</dbReference>
<comment type="catalytic activity">
    <reaction evidence="5">
        <text>a 2'-deoxyadenosine in DNA + S-adenosyl-L-methionine = an N(6)-methyl-2'-deoxyadenosine in DNA + S-adenosyl-L-homocysteine + H(+)</text>
        <dbReference type="Rhea" id="RHEA:15197"/>
        <dbReference type="Rhea" id="RHEA-COMP:12418"/>
        <dbReference type="Rhea" id="RHEA-COMP:12419"/>
        <dbReference type="ChEBI" id="CHEBI:15378"/>
        <dbReference type="ChEBI" id="CHEBI:57856"/>
        <dbReference type="ChEBI" id="CHEBI:59789"/>
        <dbReference type="ChEBI" id="CHEBI:90615"/>
        <dbReference type="ChEBI" id="CHEBI:90616"/>
        <dbReference type="EC" id="2.1.1.72"/>
    </reaction>
</comment>
<dbReference type="InterPro" id="IPR012327">
    <property type="entry name" value="MeTrfase_D12"/>
</dbReference>
<proteinExistence type="predicted"/>
<name>A0A133P586_FUSNU</name>
<dbReference type="eggNOG" id="COG3392">
    <property type="taxonomic scope" value="Bacteria"/>
</dbReference>
<sequence length="190" mass="22332">MINSIDKYANTVSIYGAFLKSLKKRAEKNFKLELLPIIEGNKKGKVYNEDVNSLIKKVKGDILYLDPPYNSRQYSANYHLLETISRYDNPVIKGKTGLRNCNKQKSKFCSKPQVSQAFEELISNADFKYIFLSYNDEGLMKLEDIKRILEKYGEYKYFTTNYKRFKSSKQENRNYKKSSTIEYLDCLIKK</sequence>
<dbReference type="PROSITE" id="PS00092">
    <property type="entry name" value="N6_MTASE"/>
    <property type="match status" value="1"/>
</dbReference>
<evidence type="ECO:0000256" key="1">
    <source>
        <dbReference type="ARBA" id="ARBA00011900"/>
    </source>
</evidence>
<dbReference type="GO" id="GO:0009007">
    <property type="term" value="F:site-specific DNA-methyltransferase (adenine-specific) activity"/>
    <property type="evidence" value="ECO:0007669"/>
    <property type="project" value="UniProtKB-EC"/>
</dbReference>
<dbReference type="InterPro" id="IPR002052">
    <property type="entry name" value="DNA_methylase_N6_adenine_CS"/>
</dbReference>
<accession>A0A133P586</accession>
<protein>
    <recommendedName>
        <fullName evidence="1">site-specific DNA-methyltransferase (adenine-specific)</fullName>
        <ecNumber evidence="1">2.1.1.72</ecNumber>
    </recommendedName>
</protein>
<keyword evidence="4" id="KW-0949">S-adenosyl-L-methionine</keyword>
<dbReference type="SUPFAM" id="SSF53335">
    <property type="entry name" value="S-adenosyl-L-methionine-dependent methyltransferases"/>
    <property type="match status" value="1"/>
</dbReference>
<evidence type="ECO:0000256" key="4">
    <source>
        <dbReference type="ARBA" id="ARBA00022691"/>
    </source>
</evidence>
<dbReference type="PATRIC" id="fig|851.8.peg.741"/>
<keyword evidence="7" id="KW-1185">Reference proteome</keyword>
<dbReference type="REBASE" id="169892">
    <property type="entry name" value="M.Fnu7757BORF737P"/>
</dbReference>
<keyword evidence="3 6" id="KW-0808">Transferase</keyword>
<evidence type="ECO:0000256" key="5">
    <source>
        <dbReference type="ARBA" id="ARBA00047942"/>
    </source>
</evidence>
<reference evidence="7" key="1">
    <citation type="submission" date="2016-01" db="EMBL/GenBank/DDBJ databases">
        <authorList>
            <person name="Mitreva M."/>
            <person name="Pepin K.H."/>
            <person name="Mihindukulasuriya K.A."/>
            <person name="Fulton R."/>
            <person name="Fronick C."/>
            <person name="O'Laughlin M."/>
            <person name="Miner T."/>
            <person name="Herter B."/>
            <person name="Rosa B.A."/>
            <person name="Cordes M."/>
            <person name="Tomlinson C."/>
            <person name="Wollam A."/>
            <person name="Palsikar V.B."/>
            <person name="Mardis E.R."/>
            <person name="Wilson R.K."/>
        </authorList>
    </citation>
    <scope>NUCLEOTIDE SEQUENCE [LARGE SCALE GENOMIC DNA]</scope>
    <source>
        <strain evidence="7">MJR7757B</strain>
    </source>
</reference>
<dbReference type="EC" id="2.1.1.72" evidence="1"/>
<dbReference type="GO" id="GO:0032259">
    <property type="term" value="P:methylation"/>
    <property type="evidence" value="ECO:0007669"/>
    <property type="project" value="UniProtKB-KW"/>
</dbReference>
<comment type="caution">
    <text evidence="6">The sequence shown here is derived from an EMBL/GenBank/DDBJ whole genome shotgun (WGS) entry which is preliminary data.</text>
</comment>
<evidence type="ECO:0000313" key="6">
    <source>
        <dbReference type="EMBL" id="KXA23737.1"/>
    </source>
</evidence>
<dbReference type="STRING" id="1408287.GCA_000493815_01386"/>
<evidence type="ECO:0000313" key="7">
    <source>
        <dbReference type="Proteomes" id="UP000070401"/>
    </source>
</evidence>